<reference evidence="3" key="1">
    <citation type="submission" date="2014-02" db="EMBL/GenBank/DDBJ databases">
        <authorList>
            <person name="Gan H."/>
        </authorList>
    </citation>
    <scope>NUCLEOTIDE SEQUENCE [LARGE SCALE GENOMIC DNA]</scope>
    <source>
        <strain evidence="3">S1</strain>
    </source>
</reference>
<feature type="transmembrane region" description="Helical" evidence="1">
    <location>
        <begin position="71"/>
        <end position="89"/>
    </location>
</feature>
<sequence>MFAWLLLAAMVAWMTGAQLLFKGAGLHALANPGLSEGFIWNAAMWLGLVASAMSMACWLGSLRDLPLSSAYPWTALIYIFTPLASTVIFDESLGQRYYVGMAILTIGIFLSAGGVRAK</sequence>
<evidence type="ECO:0000313" key="2">
    <source>
        <dbReference type="EMBL" id="CDN87698.1"/>
    </source>
</evidence>
<gene>
    <name evidence="2" type="ORF">BN948_02123</name>
</gene>
<dbReference type="SUPFAM" id="SSF103481">
    <property type="entry name" value="Multidrug resistance efflux transporter EmrE"/>
    <property type="match status" value="1"/>
</dbReference>
<dbReference type="InterPro" id="IPR037185">
    <property type="entry name" value="EmrE-like"/>
</dbReference>
<feature type="transmembrane region" description="Helical" evidence="1">
    <location>
        <begin position="95"/>
        <end position="115"/>
    </location>
</feature>
<name>A0A1L1PCK8_HYDIT</name>
<keyword evidence="1" id="KW-1133">Transmembrane helix</keyword>
<keyword evidence="1" id="KW-0472">Membrane</keyword>
<reference evidence="3" key="2">
    <citation type="submission" date="2014-11" db="EMBL/GenBank/DDBJ databases">
        <title>Draft genome sequence of Hydrogenophaga intermedia S1.</title>
        <authorList>
            <person name="Gan H.M."/>
            <person name="Chew T.H."/>
            <person name="Stolz A."/>
        </authorList>
    </citation>
    <scope>NUCLEOTIDE SEQUENCE [LARGE SCALE GENOMIC DNA]</scope>
    <source>
        <strain evidence="3">S1</strain>
    </source>
</reference>
<dbReference type="Proteomes" id="UP000028878">
    <property type="component" value="Unassembled WGS sequence"/>
</dbReference>
<organism evidence="2 3">
    <name type="scientific">Hydrogenophaga intermedia</name>
    <dbReference type="NCBI Taxonomy" id="65786"/>
    <lineage>
        <taxon>Bacteria</taxon>
        <taxon>Pseudomonadati</taxon>
        <taxon>Pseudomonadota</taxon>
        <taxon>Betaproteobacteria</taxon>
        <taxon>Burkholderiales</taxon>
        <taxon>Comamonadaceae</taxon>
        <taxon>Hydrogenophaga</taxon>
    </lineage>
</organism>
<proteinExistence type="predicted"/>
<evidence type="ECO:0000256" key="1">
    <source>
        <dbReference type="SAM" id="Phobius"/>
    </source>
</evidence>
<keyword evidence="1" id="KW-0812">Transmembrane</keyword>
<dbReference type="EMBL" id="CCAE010000013">
    <property type="protein sequence ID" value="CDN87698.1"/>
    <property type="molecule type" value="Genomic_DNA"/>
</dbReference>
<evidence type="ECO:0000313" key="3">
    <source>
        <dbReference type="Proteomes" id="UP000028878"/>
    </source>
</evidence>
<protein>
    <submittedName>
        <fullName evidence="2">Small multidrug resistance family protein</fullName>
    </submittedName>
</protein>
<accession>A0A1L1PCK8</accession>
<dbReference type="Gene3D" id="1.10.3730.20">
    <property type="match status" value="1"/>
</dbReference>
<dbReference type="AlphaFoldDB" id="A0A1L1PCK8"/>
<keyword evidence="3" id="KW-1185">Reference proteome</keyword>
<feature type="transmembrane region" description="Helical" evidence="1">
    <location>
        <begin position="38"/>
        <end position="59"/>
    </location>
</feature>